<sequence>MTSSSDAVADAAGDARAAAAGSLPKQLRGDGASPSNLSINQSDEGFNERSPLLSSNSEDQNDVPEESTPRGDIDDSQTTKSIWYLILLTISIGGLQVAWSVELSNGSPYLLSLGLSKSLMALVWIAGPLTGTLVQPYVGMLSDSCRLPWGKRKPFMVGGSIATIFSLLFLAWAKEIVANILGIFGADPESGGVRTITIIVAVIGVYVLDFAINTVQASIRAFIVDCAPAHQQEAANAMASRMTGFGNIVGYIAGYADLPKHLWFLGKTQFQVLCALASILLALAIFLSTTIPERDPRLEGPVQKDRPNVLSFFFTIMTSIKRLPPQIKRVCQVQFFAWIGFFPLLFYTSSYIGEIYVEPYLEENPNMSPAELDKLYEQATRIGTFALLVNSIVSLCTNVFLPFFIAPTYDSRPITAESVTSDPTSIYENDEEPSWLDRLRIPGLTLKRAWFASLVLFGAAMFCTVIVRSVNAATALIGLVGITWAMTLWAPYAIISAEISRRDAKIRARKLRKLDLGSNADTATSSAIGAQVGRGGGSSDDSEEEEEVDQAGVILGIHNMAIAAPQIIATLGSSIIFKIWQKPRGTPGDHSYSVVLALGGACVFISSFFVAKIRDNASMPADGVFDAERGQVGHDDPTRPGIRRRKSSYEALPRASVGRATLTRNKSFSGADRI</sequence>
<proteinExistence type="predicted"/>
<protein>
    <submittedName>
        <fullName evidence="8">Major facilitator superfamily domain-containing protein</fullName>
    </submittedName>
</protein>
<dbReference type="OrthoDB" id="28755at2759"/>
<feature type="compositionally biased region" description="Low complexity" evidence="6">
    <location>
        <begin position="1"/>
        <end position="22"/>
    </location>
</feature>
<feature type="transmembrane region" description="Helical" evidence="7">
    <location>
        <begin position="560"/>
        <end position="580"/>
    </location>
</feature>
<keyword evidence="5 7" id="KW-0472">Membrane</keyword>
<feature type="compositionally biased region" description="Polar residues" evidence="6">
    <location>
        <begin position="33"/>
        <end position="44"/>
    </location>
</feature>
<feature type="transmembrane region" description="Helical" evidence="7">
    <location>
        <begin position="592"/>
        <end position="611"/>
    </location>
</feature>
<comment type="caution">
    <text evidence="8">The sequence shown here is derived from an EMBL/GenBank/DDBJ whole genome shotgun (WGS) entry which is preliminary data.</text>
</comment>
<feature type="transmembrane region" description="Helical" evidence="7">
    <location>
        <begin position="193"/>
        <end position="212"/>
    </location>
</feature>
<keyword evidence="2" id="KW-0813">Transport</keyword>
<evidence type="ECO:0000256" key="6">
    <source>
        <dbReference type="SAM" id="MobiDB-lite"/>
    </source>
</evidence>
<accession>A0A9P8W485</accession>
<dbReference type="AlphaFoldDB" id="A0A9P8W485"/>
<feature type="region of interest" description="Disordered" evidence="6">
    <location>
        <begin position="1"/>
        <end position="75"/>
    </location>
</feature>
<dbReference type="EMBL" id="JAGPYM010000012">
    <property type="protein sequence ID" value="KAH6888699.1"/>
    <property type="molecule type" value="Genomic_DNA"/>
</dbReference>
<dbReference type="PANTHER" id="PTHR19432:SF35">
    <property type="entry name" value="SOLUTE CARRIER FAMILY 45 MEMBER 3 ISOFORM X1"/>
    <property type="match status" value="1"/>
</dbReference>
<evidence type="ECO:0000313" key="9">
    <source>
        <dbReference type="Proteomes" id="UP000777438"/>
    </source>
</evidence>
<feature type="transmembrane region" description="Helical" evidence="7">
    <location>
        <begin position="473"/>
        <end position="495"/>
    </location>
</feature>
<feature type="transmembrane region" description="Helical" evidence="7">
    <location>
        <begin position="121"/>
        <end position="142"/>
    </location>
</feature>
<comment type="subcellular location">
    <subcellularLocation>
        <location evidence="1">Membrane</location>
        <topology evidence="1">Multi-pass membrane protein</topology>
    </subcellularLocation>
</comment>
<evidence type="ECO:0000313" key="8">
    <source>
        <dbReference type="EMBL" id="KAH6888699.1"/>
    </source>
</evidence>
<reference evidence="8 9" key="1">
    <citation type="journal article" date="2021" name="Nat. Commun.">
        <title>Genetic determinants of endophytism in the Arabidopsis root mycobiome.</title>
        <authorList>
            <person name="Mesny F."/>
            <person name="Miyauchi S."/>
            <person name="Thiergart T."/>
            <person name="Pickel B."/>
            <person name="Atanasova L."/>
            <person name="Karlsson M."/>
            <person name="Huettel B."/>
            <person name="Barry K.W."/>
            <person name="Haridas S."/>
            <person name="Chen C."/>
            <person name="Bauer D."/>
            <person name="Andreopoulos W."/>
            <person name="Pangilinan J."/>
            <person name="LaButti K."/>
            <person name="Riley R."/>
            <person name="Lipzen A."/>
            <person name="Clum A."/>
            <person name="Drula E."/>
            <person name="Henrissat B."/>
            <person name="Kohler A."/>
            <person name="Grigoriev I.V."/>
            <person name="Martin F.M."/>
            <person name="Hacquard S."/>
        </authorList>
    </citation>
    <scope>NUCLEOTIDE SEQUENCE [LARGE SCALE GENOMIC DNA]</scope>
    <source>
        <strain evidence="8 9">MPI-CAGE-CH-0241</strain>
    </source>
</reference>
<evidence type="ECO:0000256" key="5">
    <source>
        <dbReference type="ARBA" id="ARBA00023136"/>
    </source>
</evidence>
<dbReference type="SUPFAM" id="SSF103473">
    <property type="entry name" value="MFS general substrate transporter"/>
    <property type="match status" value="1"/>
</dbReference>
<dbReference type="Pfam" id="PF13347">
    <property type="entry name" value="MFS_2"/>
    <property type="match status" value="1"/>
</dbReference>
<name>A0A9P8W485_9HYPO</name>
<organism evidence="8 9">
    <name type="scientific">Thelonectria olida</name>
    <dbReference type="NCBI Taxonomy" id="1576542"/>
    <lineage>
        <taxon>Eukaryota</taxon>
        <taxon>Fungi</taxon>
        <taxon>Dikarya</taxon>
        <taxon>Ascomycota</taxon>
        <taxon>Pezizomycotina</taxon>
        <taxon>Sordariomycetes</taxon>
        <taxon>Hypocreomycetidae</taxon>
        <taxon>Hypocreales</taxon>
        <taxon>Nectriaceae</taxon>
        <taxon>Thelonectria</taxon>
    </lineage>
</organism>
<feature type="transmembrane region" description="Helical" evidence="7">
    <location>
        <begin position="154"/>
        <end position="173"/>
    </location>
</feature>
<feature type="transmembrane region" description="Helical" evidence="7">
    <location>
        <begin position="382"/>
        <end position="405"/>
    </location>
</feature>
<dbReference type="InterPro" id="IPR036259">
    <property type="entry name" value="MFS_trans_sf"/>
</dbReference>
<evidence type="ECO:0000256" key="1">
    <source>
        <dbReference type="ARBA" id="ARBA00004141"/>
    </source>
</evidence>
<feature type="transmembrane region" description="Helical" evidence="7">
    <location>
        <begin position="82"/>
        <end position="101"/>
    </location>
</feature>
<dbReference type="PANTHER" id="PTHR19432">
    <property type="entry name" value="SUGAR TRANSPORTER"/>
    <property type="match status" value="1"/>
</dbReference>
<feature type="transmembrane region" description="Helical" evidence="7">
    <location>
        <begin position="335"/>
        <end position="357"/>
    </location>
</feature>
<gene>
    <name evidence="8" type="ORF">B0T10DRAFT_59832</name>
</gene>
<dbReference type="GO" id="GO:0008506">
    <property type="term" value="F:sucrose:proton symporter activity"/>
    <property type="evidence" value="ECO:0007669"/>
    <property type="project" value="TreeGrafter"/>
</dbReference>
<evidence type="ECO:0000256" key="7">
    <source>
        <dbReference type="SAM" id="Phobius"/>
    </source>
</evidence>
<keyword evidence="4 7" id="KW-1133">Transmembrane helix</keyword>
<dbReference type="Proteomes" id="UP000777438">
    <property type="component" value="Unassembled WGS sequence"/>
</dbReference>
<evidence type="ECO:0000256" key="3">
    <source>
        <dbReference type="ARBA" id="ARBA00022692"/>
    </source>
</evidence>
<feature type="transmembrane region" description="Helical" evidence="7">
    <location>
        <begin position="270"/>
        <end position="287"/>
    </location>
</feature>
<dbReference type="GO" id="GO:0005886">
    <property type="term" value="C:plasma membrane"/>
    <property type="evidence" value="ECO:0007669"/>
    <property type="project" value="TreeGrafter"/>
</dbReference>
<keyword evidence="9" id="KW-1185">Reference proteome</keyword>
<evidence type="ECO:0000256" key="4">
    <source>
        <dbReference type="ARBA" id="ARBA00022989"/>
    </source>
</evidence>
<feature type="transmembrane region" description="Helical" evidence="7">
    <location>
        <begin position="449"/>
        <end position="467"/>
    </location>
</feature>
<dbReference type="Gene3D" id="1.20.1250.20">
    <property type="entry name" value="MFS general substrate transporter like domains"/>
    <property type="match status" value="1"/>
</dbReference>
<evidence type="ECO:0000256" key="2">
    <source>
        <dbReference type="ARBA" id="ARBA00022448"/>
    </source>
</evidence>
<keyword evidence="3 7" id="KW-0812">Transmembrane</keyword>